<proteinExistence type="predicted"/>
<name>E2BZ29_HARSA</name>
<evidence type="ECO:0000313" key="1">
    <source>
        <dbReference type="EMBL" id="EFN79068.1"/>
    </source>
</evidence>
<evidence type="ECO:0000313" key="2">
    <source>
        <dbReference type="Proteomes" id="UP000008237"/>
    </source>
</evidence>
<protein>
    <submittedName>
        <fullName evidence="1">Uncharacterized protein</fullName>
    </submittedName>
</protein>
<accession>E2BZ29</accession>
<organism evidence="2">
    <name type="scientific">Harpegnathos saltator</name>
    <name type="common">Jerdon's jumping ant</name>
    <dbReference type="NCBI Taxonomy" id="610380"/>
    <lineage>
        <taxon>Eukaryota</taxon>
        <taxon>Metazoa</taxon>
        <taxon>Ecdysozoa</taxon>
        <taxon>Arthropoda</taxon>
        <taxon>Hexapoda</taxon>
        <taxon>Insecta</taxon>
        <taxon>Pterygota</taxon>
        <taxon>Neoptera</taxon>
        <taxon>Endopterygota</taxon>
        <taxon>Hymenoptera</taxon>
        <taxon>Apocrita</taxon>
        <taxon>Aculeata</taxon>
        <taxon>Formicoidea</taxon>
        <taxon>Formicidae</taxon>
        <taxon>Ponerinae</taxon>
        <taxon>Ponerini</taxon>
        <taxon>Harpegnathos</taxon>
    </lineage>
</organism>
<sequence>MKVLKCDLVPSTTESEYFETSWKIKLELIRRCLKRFKDTLLTRYKSKKKGYTRFLTEEEQSKVAMLTIRECGWSQPNMTYPSGLEYLMGLNYLFVNQKIELLEGEY</sequence>
<dbReference type="Proteomes" id="UP000008237">
    <property type="component" value="Unassembled WGS sequence"/>
</dbReference>
<reference evidence="1 2" key="1">
    <citation type="journal article" date="2010" name="Science">
        <title>Genomic comparison of the ants Camponotus floridanus and Harpegnathos saltator.</title>
        <authorList>
            <person name="Bonasio R."/>
            <person name="Zhang G."/>
            <person name="Ye C."/>
            <person name="Mutti N.S."/>
            <person name="Fang X."/>
            <person name="Qin N."/>
            <person name="Donahue G."/>
            <person name="Yang P."/>
            <person name="Li Q."/>
            <person name="Li C."/>
            <person name="Zhang P."/>
            <person name="Huang Z."/>
            <person name="Berger S.L."/>
            <person name="Reinberg D."/>
            <person name="Wang J."/>
            <person name="Liebig J."/>
        </authorList>
    </citation>
    <scope>NUCLEOTIDE SEQUENCE [LARGE SCALE GENOMIC DNA]</scope>
    <source>
        <strain evidence="1 2">R22 G/1</strain>
    </source>
</reference>
<dbReference type="AlphaFoldDB" id="E2BZ29"/>
<gene>
    <name evidence="1" type="ORF">EAI_03852</name>
</gene>
<dbReference type="EMBL" id="GL451549">
    <property type="protein sequence ID" value="EFN79068.1"/>
    <property type="molecule type" value="Genomic_DNA"/>
</dbReference>
<keyword evidence="2" id="KW-1185">Reference proteome</keyword>
<dbReference type="InParanoid" id="E2BZ29"/>